<evidence type="ECO:0000313" key="4">
    <source>
        <dbReference type="Proteomes" id="UP000800039"/>
    </source>
</evidence>
<sequence length="244" mass="27378">MALPINYLQILGAAMYPTVHAAYPGLAMKLTDMILELPFANIIQLIGNEEKLGAKIDEVKRAYDARPMDDGQTKVKKWKETLHMDSLWPNTPAAKPVDPRSQAIAKAIASIITGCKNSIPRINTRHETFKADVQADSHRQLQSLEHRRARLQARLKTLGDVVTMIQAAAPEIYDATYKVLWLDVAGIREDVSELKNEVKEVKEREKVALEEAEKRCKVDKDGWEKTGQIVIGLANILGFRTNKP</sequence>
<comment type="caution">
    <text evidence="3">The sequence shown here is derived from an EMBL/GenBank/DDBJ whole genome shotgun (WGS) entry which is preliminary data.</text>
</comment>
<dbReference type="GeneID" id="63854521"/>
<dbReference type="Proteomes" id="UP000800039">
    <property type="component" value="Unassembled WGS sequence"/>
</dbReference>
<evidence type="ECO:0000313" key="3">
    <source>
        <dbReference type="EMBL" id="KAF1842205.1"/>
    </source>
</evidence>
<keyword evidence="1" id="KW-0175">Coiled coil</keyword>
<evidence type="ECO:0000256" key="1">
    <source>
        <dbReference type="SAM" id="Coils"/>
    </source>
</evidence>
<accession>A0A9P4GAV2</accession>
<organism evidence="3 4">
    <name type="scientific">Cucurbitaria berberidis CBS 394.84</name>
    <dbReference type="NCBI Taxonomy" id="1168544"/>
    <lineage>
        <taxon>Eukaryota</taxon>
        <taxon>Fungi</taxon>
        <taxon>Dikarya</taxon>
        <taxon>Ascomycota</taxon>
        <taxon>Pezizomycotina</taxon>
        <taxon>Dothideomycetes</taxon>
        <taxon>Pleosporomycetidae</taxon>
        <taxon>Pleosporales</taxon>
        <taxon>Pleosporineae</taxon>
        <taxon>Cucurbitariaceae</taxon>
        <taxon>Cucurbitaria</taxon>
    </lineage>
</organism>
<dbReference type="Pfam" id="PF00658">
    <property type="entry name" value="MLLE"/>
    <property type="match status" value="1"/>
</dbReference>
<dbReference type="EMBL" id="ML976618">
    <property type="protein sequence ID" value="KAF1842205.1"/>
    <property type="molecule type" value="Genomic_DNA"/>
</dbReference>
<reference evidence="3" key="1">
    <citation type="submission" date="2020-01" db="EMBL/GenBank/DDBJ databases">
        <authorList>
            <consortium name="DOE Joint Genome Institute"/>
            <person name="Haridas S."/>
            <person name="Albert R."/>
            <person name="Binder M."/>
            <person name="Bloem J."/>
            <person name="Labutti K."/>
            <person name="Salamov A."/>
            <person name="Andreopoulos B."/>
            <person name="Baker S.E."/>
            <person name="Barry K."/>
            <person name="Bills G."/>
            <person name="Bluhm B.H."/>
            <person name="Cannon C."/>
            <person name="Castanera R."/>
            <person name="Culley D.E."/>
            <person name="Daum C."/>
            <person name="Ezra D."/>
            <person name="Gonzalez J.B."/>
            <person name="Henrissat B."/>
            <person name="Kuo A."/>
            <person name="Liang C."/>
            <person name="Lipzen A."/>
            <person name="Lutzoni F."/>
            <person name="Magnuson J."/>
            <person name="Mondo S."/>
            <person name="Nolan M."/>
            <person name="Ohm R."/>
            <person name="Pangilinan J."/>
            <person name="Park H.-J."/>
            <person name="Ramirez L."/>
            <person name="Alfaro M."/>
            <person name="Sun H."/>
            <person name="Tritt A."/>
            <person name="Yoshinaga Y."/>
            <person name="Zwiers L.-H."/>
            <person name="Turgeon B.G."/>
            <person name="Goodwin S.B."/>
            <person name="Spatafora J.W."/>
            <person name="Crous P.W."/>
            <person name="Grigoriev I.V."/>
        </authorList>
    </citation>
    <scope>NUCLEOTIDE SEQUENCE</scope>
    <source>
        <strain evidence="3">CBS 394.84</strain>
    </source>
</reference>
<dbReference type="AlphaFoldDB" id="A0A9P4GAV2"/>
<dbReference type="PROSITE" id="PS51309">
    <property type="entry name" value="PABC"/>
    <property type="match status" value="1"/>
</dbReference>
<dbReference type="InterPro" id="IPR002004">
    <property type="entry name" value="PABP_HYD_C"/>
</dbReference>
<feature type="domain" description="PABC" evidence="2">
    <location>
        <begin position="1"/>
        <end position="68"/>
    </location>
</feature>
<dbReference type="InterPro" id="IPR036053">
    <property type="entry name" value="PABP-dom"/>
</dbReference>
<dbReference type="OrthoDB" id="19742at2759"/>
<dbReference type="Gene3D" id="1.10.1900.10">
    <property type="entry name" value="c-terminal domain of poly(a) binding protein"/>
    <property type="match status" value="1"/>
</dbReference>
<dbReference type="RefSeq" id="XP_040784768.1">
    <property type="nucleotide sequence ID" value="XM_040937271.1"/>
</dbReference>
<dbReference type="GO" id="GO:0003723">
    <property type="term" value="F:RNA binding"/>
    <property type="evidence" value="ECO:0007669"/>
    <property type="project" value="InterPro"/>
</dbReference>
<dbReference type="SUPFAM" id="SSF63570">
    <property type="entry name" value="PABC (PABP) domain"/>
    <property type="match status" value="1"/>
</dbReference>
<proteinExistence type="predicted"/>
<gene>
    <name evidence="3" type="ORF">K460DRAFT_409623</name>
</gene>
<name>A0A9P4GAV2_9PLEO</name>
<protein>
    <recommendedName>
        <fullName evidence="2">PABC domain-containing protein</fullName>
    </recommendedName>
</protein>
<evidence type="ECO:0000259" key="2">
    <source>
        <dbReference type="PROSITE" id="PS51309"/>
    </source>
</evidence>
<keyword evidence="4" id="KW-1185">Reference proteome</keyword>
<feature type="coiled-coil region" evidence="1">
    <location>
        <begin position="134"/>
        <end position="215"/>
    </location>
</feature>
<dbReference type="SMART" id="SM00517">
    <property type="entry name" value="PolyA"/>
    <property type="match status" value="1"/>
</dbReference>